<dbReference type="PANTHER" id="PTHR10395">
    <property type="entry name" value="URICASE AND TRANSTHYRETIN-RELATED"/>
    <property type="match status" value="1"/>
</dbReference>
<dbReference type="SUPFAM" id="SSF49472">
    <property type="entry name" value="Transthyretin (synonym: prealbumin)"/>
    <property type="match status" value="1"/>
</dbReference>
<gene>
    <name evidence="10" type="ORF">GCM10025875_01460</name>
</gene>
<dbReference type="AlphaFoldDB" id="A0AA37ULE9"/>
<keyword evidence="6 8" id="KW-0378">Hydrolase</keyword>
<evidence type="ECO:0000256" key="7">
    <source>
        <dbReference type="PIRSR" id="PIRSR600895-51"/>
    </source>
</evidence>
<dbReference type="InterPro" id="IPR023418">
    <property type="entry name" value="Thyroxine_BS"/>
</dbReference>
<dbReference type="GO" id="GO:0033971">
    <property type="term" value="F:hydroxyisourate hydrolase activity"/>
    <property type="evidence" value="ECO:0007669"/>
    <property type="project" value="UniProtKB-EC"/>
</dbReference>
<evidence type="ECO:0000313" key="10">
    <source>
        <dbReference type="EMBL" id="GMA30154.1"/>
    </source>
</evidence>
<evidence type="ECO:0000259" key="9">
    <source>
        <dbReference type="SMART" id="SM00095"/>
    </source>
</evidence>
<evidence type="ECO:0000256" key="5">
    <source>
        <dbReference type="ARBA" id="ARBA00022631"/>
    </source>
</evidence>
<evidence type="ECO:0000256" key="8">
    <source>
        <dbReference type="RuleBase" id="RU361270"/>
    </source>
</evidence>
<comment type="function">
    <text evidence="2">Catalyzes the hydrolysis of 5-hydroxyisourate (HIU) to 2-oxo-4-hydroxy-4-carboxy-5-ureidoimidazoline (OHCU).</text>
</comment>
<feature type="binding site" evidence="7">
    <location>
        <position position="109"/>
    </location>
    <ligand>
        <name>substrate</name>
    </ligand>
</feature>
<reference evidence="10" key="1">
    <citation type="journal article" date="2014" name="Int. J. Syst. Evol. Microbiol.">
        <title>Complete genome sequence of Corynebacterium casei LMG S-19264T (=DSM 44701T), isolated from a smear-ripened cheese.</title>
        <authorList>
            <consortium name="US DOE Joint Genome Institute (JGI-PGF)"/>
            <person name="Walter F."/>
            <person name="Albersmeier A."/>
            <person name="Kalinowski J."/>
            <person name="Ruckert C."/>
        </authorList>
    </citation>
    <scope>NUCLEOTIDE SEQUENCE</scope>
    <source>
        <strain evidence="10">NBRC 112290</strain>
    </source>
</reference>
<feature type="binding site" evidence="7">
    <location>
        <position position="43"/>
    </location>
    <ligand>
        <name>substrate</name>
    </ligand>
</feature>
<evidence type="ECO:0000256" key="4">
    <source>
        <dbReference type="ARBA" id="ARBA00011881"/>
    </source>
</evidence>
<dbReference type="EMBL" id="BSUM01000001">
    <property type="protein sequence ID" value="GMA30154.1"/>
    <property type="molecule type" value="Genomic_DNA"/>
</dbReference>
<feature type="binding site" evidence="7">
    <location>
        <position position="8"/>
    </location>
    <ligand>
        <name>substrate</name>
    </ligand>
</feature>
<comment type="similarity">
    <text evidence="3 8">Belongs to the transthyretin family. 5-hydroxyisourate hydrolase subfamily.</text>
</comment>
<dbReference type="InterPro" id="IPR014306">
    <property type="entry name" value="Hydroxyisourate_hydrolase"/>
</dbReference>
<sequence>MRPHLTMHVLDAATGRPASGVAVVLTDEGGAEIARGETDADGRAGLGPARLAAGTYELAFATGAYFAARGVAAFHPRVRVTFALADEADGSPRHHHVPLLLSPFSYTTYRGS</sequence>
<dbReference type="Gene3D" id="2.60.40.180">
    <property type="entry name" value="Transthyretin/hydroxyisourate hydrolase domain"/>
    <property type="match status" value="1"/>
</dbReference>
<feature type="domain" description="Transthyretin/hydroxyisourate hydrolase" evidence="9">
    <location>
        <begin position="1"/>
        <end position="111"/>
    </location>
</feature>
<dbReference type="PROSITE" id="PS00768">
    <property type="entry name" value="TRANSTHYRETIN_1"/>
    <property type="match status" value="1"/>
</dbReference>
<dbReference type="GO" id="GO:0006144">
    <property type="term" value="P:purine nucleobase metabolic process"/>
    <property type="evidence" value="ECO:0007669"/>
    <property type="project" value="UniProtKB-KW"/>
</dbReference>
<dbReference type="Proteomes" id="UP001157161">
    <property type="component" value="Unassembled WGS sequence"/>
</dbReference>
<comment type="caution">
    <text evidence="10">The sequence shown here is derived from an EMBL/GenBank/DDBJ whole genome shotgun (WGS) entry which is preliminary data.</text>
</comment>
<dbReference type="PRINTS" id="PR00189">
    <property type="entry name" value="TRNSTHYRETIN"/>
</dbReference>
<evidence type="ECO:0000256" key="2">
    <source>
        <dbReference type="ARBA" id="ARBA00002704"/>
    </source>
</evidence>
<dbReference type="CDD" id="cd05822">
    <property type="entry name" value="TLP_HIUase"/>
    <property type="match status" value="1"/>
</dbReference>
<organism evidence="10 11">
    <name type="scientific">Litorihabitans aurantiacus</name>
    <dbReference type="NCBI Taxonomy" id="1930061"/>
    <lineage>
        <taxon>Bacteria</taxon>
        <taxon>Bacillati</taxon>
        <taxon>Actinomycetota</taxon>
        <taxon>Actinomycetes</taxon>
        <taxon>Micrococcales</taxon>
        <taxon>Beutenbergiaceae</taxon>
        <taxon>Litorihabitans</taxon>
    </lineage>
</organism>
<name>A0AA37ULE9_9MICO</name>
<dbReference type="InterPro" id="IPR036817">
    <property type="entry name" value="Transthyretin/HIU_hydrolase_sf"/>
</dbReference>
<protein>
    <recommendedName>
        <fullName evidence="8">5-hydroxyisourate hydrolase</fullName>
        <shortName evidence="8">HIU hydrolase</shortName>
        <shortName evidence="8">HIUHase</shortName>
        <ecNumber evidence="8">3.5.2.17</ecNumber>
    </recommendedName>
</protein>
<dbReference type="InterPro" id="IPR023416">
    <property type="entry name" value="Transthyretin/HIU_hydrolase_d"/>
</dbReference>
<accession>A0AA37ULE9</accession>
<dbReference type="Pfam" id="PF00576">
    <property type="entry name" value="Transthyretin"/>
    <property type="match status" value="1"/>
</dbReference>
<evidence type="ECO:0000256" key="1">
    <source>
        <dbReference type="ARBA" id="ARBA00001043"/>
    </source>
</evidence>
<keyword evidence="5 8" id="KW-0659">Purine metabolism</keyword>
<comment type="subunit">
    <text evidence="4 8">Homotetramer.</text>
</comment>
<evidence type="ECO:0000256" key="6">
    <source>
        <dbReference type="ARBA" id="ARBA00022801"/>
    </source>
</evidence>
<comment type="catalytic activity">
    <reaction evidence="1 8">
        <text>5-hydroxyisourate + H2O = 5-hydroxy-2-oxo-4-ureido-2,5-dihydro-1H-imidazole-5-carboxylate + H(+)</text>
        <dbReference type="Rhea" id="RHEA:23736"/>
        <dbReference type="ChEBI" id="CHEBI:15377"/>
        <dbReference type="ChEBI" id="CHEBI:15378"/>
        <dbReference type="ChEBI" id="CHEBI:18072"/>
        <dbReference type="ChEBI" id="CHEBI:58639"/>
        <dbReference type="EC" id="3.5.2.17"/>
    </reaction>
</comment>
<proteinExistence type="inferred from homology"/>
<dbReference type="NCBIfam" id="TIGR02962">
    <property type="entry name" value="hdxy_isourate"/>
    <property type="match status" value="1"/>
</dbReference>
<dbReference type="SMART" id="SM00095">
    <property type="entry name" value="TR_THY"/>
    <property type="match status" value="1"/>
</dbReference>
<dbReference type="EC" id="3.5.2.17" evidence="8"/>
<evidence type="ECO:0000313" key="11">
    <source>
        <dbReference type="Proteomes" id="UP001157161"/>
    </source>
</evidence>
<reference evidence="10" key="2">
    <citation type="submission" date="2023-02" db="EMBL/GenBank/DDBJ databases">
        <authorList>
            <person name="Sun Q."/>
            <person name="Mori K."/>
        </authorList>
    </citation>
    <scope>NUCLEOTIDE SEQUENCE</scope>
    <source>
        <strain evidence="10">NBRC 112290</strain>
    </source>
</reference>
<evidence type="ECO:0000256" key="3">
    <source>
        <dbReference type="ARBA" id="ARBA00009850"/>
    </source>
</evidence>
<dbReference type="PANTHER" id="PTHR10395:SF7">
    <property type="entry name" value="5-HYDROXYISOURATE HYDROLASE"/>
    <property type="match status" value="1"/>
</dbReference>
<keyword evidence="11" id="KW-1185">Reference proteome</keyword>
<dbReference type="InterPro" id="IPR000895">
    <property type="entry name" value="Transthyretin/HIU_hydrolase"/>
</dbReference>